<name>A0ABS7Z2T9_9SPHI</name>
<keyword evidence="5" id="KW-0675">Receptor</keyword>
<dbReference type="PROSITE" id="PS52016">
    <property type="entry name" value="TONB_DEPENDENT_REC_3"/>
    <property type="match status" value="1"/>
</dbReference>
<sequence length="650" mass="74337">MNRIYFIIGCIYAFVYPFLDFTSWFTRYEMPIGQEIPELWLELLAQQDLHGKDSAITLADLFLGIVGIVAIVFIFKLIIQLFSLLHIHIQSNNAIWQSYLFRNVFYAVVPFSFFNKIYIHKEQHQDVELQDILAHEIIHVRGHHTVDILLFEIILVVCWYNPFVWLMRKAVRQNLEFLTDQQVLNKGVDKQTYQYSLLHVTKQGVSVGMSNHFNFKTLKKRIMMMNKKRSSKLELSKYAFLLPVFLIAGASFTVSKAENDIEKIVERSQQTAAISEPLQAKIKGEVDELLKQTIGTEVLAIDTGRQEKEYQLVAPDFDRKQLEGKNLHYQIDGELVSLDEFLNFPRTEIASVGIYKNKEDIREKIGKENSEGLFEMTSKKKNSSNDKQTQVDFVKLLKNKSEIDQTKKFIYDYDGKILSKNEFLAITDDNLKRLTHMSGRSLMKLKYSSLVSNWEDYEGVIHAISLQSEEKFKEQTARVLFIIDGVEKRKDYNLEDLDPNDIESMNVLKDKSATAVYGDKGKDGVIEIKTKKHLSSSDKNVSEVRTLSIRGAEVGKSSTGTFKIDIGDDASLKTKGNLNLRLGSNKLINELAIEKRPLIVVDGIAKDLDFDIHSLDVVNIESITVLKGKSEISEYGDKGKNGVIVITTKK</sequence>
<dbReference type="EMBL" id="JADEYP010000002">
    <property type="protein sequence ID" value="MCA5003917.1"/>
    <property type="molecule type" value="Genomic_DNA"/>
</dbReference>
<feature type="transmembrane region" description="Helical" evidence="2">
    <location>
        <begin position="61"/>
        <end position="87"/>
    </location>
</feature>
<evidence type="ECO:0000256" key="1">
    <source>
        <dbReference type="PROSITE-ProRule" id="PRU01360"/>
    </source>
</evidence>
<dbReference type="InterPro" id="IPR008756">
    <property type="entry name" value="Peptidase_M56"/>
</dbReference>
<evidence type="ECO:0000313" key="6">
    <source>
        <dbReference type="Proteomes" id="UP001165302"/>
    </source>
</evidence>
<evidence type="ECO:0000313" key="5">
    <source>
        <dbReference type="EMBL" id="MCA5003917.1"/>
    </source>
</evidence>
<evidence type="ECO:0000259" key="4">
    <source>
        <dbReference type="Pfam" id="PF07715"/>
    </source>
</evidence>
<dbReference type="InterPro" id="IPR037066">
    <property type="entry name" value="Plug_dom_sf"/>
</dbReference>
<feature type="transmembrane region" description="Helical" evidence="2">
    <location>
        <begin position="148"/>
        <end position="167"/>
    </location>
</feature>
<comment type="caution">
    <text evidence="5">The sequence shown here is derived from an EMBL/GenBank/DDBJ whole genome shotgun (WGS) entry which is preliminary data.</text>
</comment>
<protein>
    <submittedName>
        <fullName evidence="5">TonB-dependent receptor plug domain-containing protein</fullName>
    </submittedName>
</protein>
<keyword evidence="1" id="KW-0998">Cell outer membrane</keyword>
<comment type="subcellular location">
    <subcellularLocation>
        <location evidence="1">Cell outer membrane</location>
        <topology evidence="1">Multi-pass membrane protein</topology>
    </subcellularLocation>
</comment>
<feature type="transmembrane region" description="Helical" evidence="2">
    <location>
        <begin position="235"/>
        <end position="254"/>
    </location>
</feature>
<keyword evidence="1 2" id="KW-0812">Transmembrane</keyword>
<keyword evidence="6" id="KW-1185">Reference proteome</keyword>
<evidence type="ECO:0000259" key="3">
    <source>
        <dbReference type="Pfam" id="PF05569"/>
    </source>
</evidence>
<keyword evidence="1" id="KW-0813">Transport</keyword>
<proteinExistence type="inferred from homology"/>
<dbReference type="PANTHER" id="PTHR34978">
    <property type="entry name" value="POSSIBLE SENSOR-TRANSDUCER PROTEIN BLAR"/>
    <property type="match status" value="1"/>
</dbReference>
<evidence type="ECO:0000256" key="2">
    <source>
        <dbReference type="SAM" id="Phobius"/>
    </source>
</evidence>
<feature type="domain" description="Peptidase M56" evidence="3">
    <location>
        <begin position="117"/>
        <end position="225"/>
    </location>
</feature>
<dbReference type="InterPro" id="IPR012910">
    <property type="entry name" value="Plug_dom"/>
</dbReference>
<dbReference type="SUPFAM" id="SSF56935">
    <property type="entry name" value="Porins"/>
    <property type="match status" value="2"/>
</dbReference>
<dbReference type="InterPro" id="IPR039426">
    <property type="entry name" value="TonB-dep_rcpt-like"/>
</dbReference>
<gene>
    <name evidence="5" type="ORF">IPZ78_01985</name>
</gene>
<dbReference type="Pfam" id="PF05569">
    <property type="entry name" value="Peptidase_M56"/>
    <property type="match status" value="1"/>
</dbReference>
<feature type="domain" description="TonB-dependent receptor plug" evidence="4">
    <location>
        <begin position="477"/>
        <end position="524"/>
    </location>
</feature>
<dbReference type="Gene3D" id="2.170.130.10">
    <property type="entry name" value="TonB-dependent receptor, plug domain"/>
    <property type="match status" value="2"/>
</dbReference>
<organism evidence="5 6">
    <name type="scientific">Sphingobacterium bovistauri</name>
    <dbReference type="NCBI Taxonomy" id="2781959"/>
    <lineage>
        <taxon>Bacteria</taxon>
        <taxon>Pseudomonadati</taxon>
        <taxon>Bacteroidota</taxon>
        <taxon>Sphingobacteriia</taxon>
        <taxon>Sphingobacteriales</taxon>
        <taxon>Sphingobacteriaceae</taxon>
        <taxon>Sphingobacterium</taxon>
    </lineage>
</organism>
<feature type="transmembrane region" description="Helical" evidence="2">
    <location>
        <begin position="5"/>
        <end position="25"/>
    </location>
</feature>
<keyword evidence="1 2" id="KW-0472">Membrane</keyword>
<reference evidence="5" key="1">
    <citation type="submission" date="2020-10" db="EMBL/GenBank/DDBJ databases">
        <authorList>
            <person name="Lu T."/>
            <person name="Wang Q."/>
            <person name="Han X."/>
        </authorList>
    </citation>
    <scope>NUCLEOTIDE SEQUENCE</scope>
    <source>
        <strain evidence="5">WQ 366</strain>
    </source>
</reference>
<dbReference type="Pfam" id="PF07715">
    <property type="entry name" value="Plug"/>
    <property type="match status" value="1"/>
</dbReference>
<keyword evidence="1" id="KW-1134">Transmembrane beta strand</keyword>
<dbReference type="PANTHER" id="PTHR34978:SF3">
    <property type="entry name" value="SLR0241 PROTEIN"/>
    <property type="match status" value="1"/>
</dbReference>
<dbReference type="CDD" id="cd07341">
    <property type="entry name" value="M56_BlaR1_MecR1_like"/>
    <property type="match status" value="1"/>
</dbReference>
<dbReference type="InterPro" id="IPR052173">
    <property type="entry name" value="Beta-lactam_resp_regulator"/>
</dbReference>
<feature type="transmembrane region" description="Helical" evidence="2">
    <location>
        <begin position="99"/>
        <end position="119"/>
    </location>
</feature>
<keyword evidence="2" id="KW-1133">Transmembrane helix</keyword>
<dbReference type="Proteomes" id="UP001165302">
    <property type="component" value="Unassembled WGS sequence"/>
</dbReference>
<accession>A0ABS7Z2T9</accession>
<comment type="similarity">
    <text evidence="1">Belongs to the TonB-dependent receptor family.</text>
</comment>